<feature type="transmembrane region" description="Helical" evidence="1">
    <location>
        <begin position="63"/>
        <end position="81"/>
    </location>
</feature>
<dbReference type="PANTHER" id="PTHR40448">
    <property type="entry name" value="TWO-COMPONENT SENSOR HISTIDINE KINASE"/>
    <property type="match status" value="1"/>
</dbReference>
<dbReference type="InterPro" id="IPR032834">
    <property type="entry name" value="NatK-like_C"/>
</dbReference>
<dbReference type="EMBL" id="SNUZ01000018">
    <property type="protein sequence ID" value="MCL3788590.1"/>
    <property type="molecule type" value="Genomic_DNA"/>
</dbReference>
<keyword evidence="3" id="KW-0067">ATP-binding</keyword>
<dbReference type="Pfam" id="PF14501">
    <property type="entry name" value="HATPase_c_5"/>
    <property type="match status" value="1"/>
</dbReference>
<dbReference type="Proteomes" id="UP001056693">
    <property type="component" value="Unassembled WGS sequence"/>
</dbReference>
<comment type="caution">
    <text evidence="3">The sequence shown here is derived from an EMBL/GenBank/DDBJ whole genome shotgun (WGS) entry which is preliminary data.</text>
</comment>
<sequence>MDFSMIFELFVNLFQGIVFVTFCYKFLTPSKSKRVNLLAYLIAFILMFFSITLINWLYLSFAYIETVVFLAIMIPYCILFFKDKIYIKLIIPVFLNVFYSVLSFGINYFFSAIIDCDYNYLMTENSVYRYIYIVLSNLIFVIALVVVYNLFKNSYHIFRAKEIIITLIIPILSVVIGLLTFRVSSNSELSSVDRIILGVISITILSFTFINFYLIKSISKNYMLNNENIVLNKEKDLYRMQIKSNEMYMHSVSAIKHNIKNQLLCIENLIDERRYDEAREICLCVENDISARVHFYKTGNVYLDAILNIVKEKALENDIELIVSCKANLKFISGDELAVIIGNLADNAIEALAKEQNKKLKIEIMQKGVYEILSVQNFSSHSVLKNNPKLITNKKNRRNHGYGLNSVRNTVNKYGGDMTCCEQDNYFFVNLMFEKPNTPK</sequence>
<keyword evidence="1" id="KW-0812">Transmembrane</keyword>
<accession>A0ABT0NJZ9</accession>
<evidence type="ECO:0000313" key="3">
    <source>
        <dbReference type="EMBL" id="MCL3788590.1"/>
    </source>
</evidence>
<feature type="domain" description="Sensor histidine kinase NatK-like C-terminal" evidence="2">
    <location>
        <begin position="337"/>
        <end position="433"/>
    </location>
</feature>
<reference evidence="3 4" key="1">
    <citation type="submission" date="2019-03" db="EMBL/GenBank/DDBJ databases">
        <authorList>
            <person name="Molinero N."/>
            <person name="Sanchez B."/>
            <person name="Walker A."/>
            <person name="Duncan S."/>
            <person name="Delgado S."/>
            <person name="Margolles A."/>
        </authorList>
    </citation>
    <scope>NUCLEOTIDE SEQUENCE [LARGE SCALE GENOMIC DNA]</scope>
    <source>
        <strain evidence="3 4">IPLA60002</strain>
    </source>
</reference>
<keyword evidence="1" id="KW-1133">Transmembrane helix</keyword>
<feature type="transmembrane region" description="Helical" evidence="1">
    <location>
        <begin position="38"/>
        <end position="57"/>
    </location>
</feature>
<name>A0ABT0NJZ9_9FIRM</name>
<proteinExistence type="predicted"/>
<feature type="transmembrane region" description="Helical" evidence="1">
    <location>
        <begin position="6"/>
        <end position="26"/>
    </location>
</feature>
<protein>
    <submittedName>
        <fullName evidence="3">ATP-binding protein</fullName>
    </submittedName>
</protein>
<keyword evidence="1" id="KW-0472">Membrane</keyword>
<evidence type="ECO:0000259" key="2">
    <source>
        <dbReference type="Pfam" id="PF14501"/>
    </source>
</evidence>
<evidence type="ECO:0000256" key="1">
    <source>
        <dbReference type="SAM" id="Phobius"/>
    </source>
</evidence>
<feature type="transmembrane region" description="Helical" evidence="1">
    <location>
        <begin position="163"/>
        <end position="183"/>
    </location>
</feature>
<feature type="transmembrane region" description="Helical" evidence="1">
    <location>
        <begin position="93"/>
        <end position="110"/>
    </location>
</feature>
<organism evidence="3 4">
    <name type="scientific">Ruminococcus bromii</name>
    <dbReference type="NCBI Taxonomy" id="40518"/>
    <lineage>
        <taxon>Bacteria</taxon>
        <taxon>Bacillati</taxon>
        <taxon>Bacillota</taxon>
        <taxon>Clostridia</taxon>
        <taxon>Eubacteriales</taxon>
        <taxon>Oscillospiraceae</taxon>
        <taxon>Ruminococcus</taxon>
    </lineage>
</organism>
<dbReference type="InterPro" id="IPR036890">
    <property type="entry name" value="HATPase_C_sf"/>
</dbReference>
<dbReference type="Gene3D" id="3.30.565.10">
    <property type="entry name" value="Histidine kinase-like ATPase, C-terminal domain"/>
    <property type="match status" value="1"/>
</dbReference>
<dbReference type="SUPFAM" id="SSF55874">
    <property type="entry name" value="ATPase domain of HSP90 chaperone/DNA topoisomerase II/histidine kinase"/>
    <property type="match status" value="1"/>
</dbReference>
<dbReference type="PANTHER" id="PTHR40448:SF1">
    <property type="entry name" value="TWO-COMPONENT SENSOR HISTIDINE KINASE"/>
    <property type="match status" value="1"/>
</dbReference>
<dbReference type="GO" id="GO:0005524">
    <property type="term" value="F:ATP binding"/>
    <property type="evidence" value="ECO:0007669"/>
    <property type="project" value="UniProtKB-KW"/>
</dbReference>
<feature type="transmembrane region" description="Helical" evidence="1">
    <location>
        <begin position="195"/>
        <end position="215"/>
    </location>
</feature>
<gene>
    <name evidence="3" type="ORF">E2N93_11450</name>
</gene>
<feature type="transmembrane region" description="Helical" evidence="1">
    <location>
        <begin position="130"/>
        <end position="151"/>
    </location>
</feature>
<keyword evidence="3" id="KW-0547">Nucleotide-binding</keyword>
<evidence type="ECO:0000313" key="4">
    <source>
        <dbReference type="Proteomes" id="UP001056693"/>
    </source>
</evidence>
<keyword evidence="4" id="KW-1185">Reference proteome</keyword>